<keyword evidence="4" id="KW-1185">Reference proteome</keyword>
<name>A0ABS7FW54_9ACTN</name>
<feature type="compositionally biased region" description="Pro residues" evidence="1">
    <location>
        <begin position="166"/>
        <end position="177"/>
    </location>
</feature>
<protein>
    <submittedName>
        <fullName evidence="3">Uncharacterized protein</fullName>
    </submittedName>
</protein>
<sequence length="213" mass="22299">MSNGARHGLGLLAGVVATPALAAALFYGTYQANYVLQSFRATWDDRWLPYALLGGAAVLIALLVGTRISPLASLVPGLAFTAAGGLWAWDLRKAVDWTGGKLPHRFDVGYTSLGGLGLLLAFGLILLVASLAPSRWRGRRRDDLDDVNPLAGMEPIGPRHAASPQPSSPPSAGPLPPGYGGAGPRNAPPPLSGRDQPAEGGEWTRMFGGEDQR</sequence>
<proteinExistence type="predicted"/>
<keyword evidence="2" id="KW-1133">Transmembrane helix</keyword>
<keyword evidence="2" id="KW-0812">Transmembrane</keyword>
<feature type="region of interest" description="Disordered" evidence="1">
    <location>
        <begin position="147"/>
        <end position="213"/>
    </location>
</feature>
<feature type="transmembrane region" description="Helical" evidence="2">
    <location>
        <begin position="71"/>
        <end position="89"/>
    </location>
</feature>
<gene>
    <name evidence="3" type="ORF">K1Y72_19895</name>
</gene>
<comment type="caution">
    <text evidence="3">The sequence shown here is derived from an EMBL/GenBank/DDBJ whole genome shotgun (WGS) entry which is preliminary data.</text>
</comment>
<reference evidence="3 4" key="1">
    <citation type="submission" date="2021-07" db="EMBL/GenBank/DDBJ databases">
        <title>Actinomadura sp. PM05-2 isolated from lichen.</title>
        <authorList>
            <person name="Somphong A."/>
            <person name="Phongsopitanun W."/>
            <person name="Tanasupawat S."/>
            <person name="Peongsungnone V."/>
        </authorList>
    </citation>
    <scope>NUCLEOTIDE SEQUENCE [LARGE SCALE GENOMIC DNA]</scope>
    <source>
        <strain evidence="3 4">PM05-2</strain>
    </source>
</reference>
<evidence type="ECO:0000256" key="1">
    <source>
        <dbReference type="SAM" id="MobiDB-lite"/>
    </source>
</evidence>
<accession>A0ABS7FW54</accession>
<dbReference type="EMBL" id="JAIBOA010000012">
    <property type="protein sequence ID" value="MBW8484657.1"/>
    <property type="molecule type" value="Genomic_DNA"/>
</dbReference>
<keyword evidence="2" id="KW-0472">Membrane</keyword>
<feature type="transmembrane region" description="Helical" evidence="2">
    <location>
        <begin position="46"/>
        <end position="64"/>
    </location>
</feature>
<feature type="transmembrane region" description="Helical" evidence="2">
    <location>
        <begin position="109"/>
        <end position="132"/>
    </location>
</feature>
<evidence type="ECO:0000313" key="4">
    <source>
        <dbReference type="Proteomes" id="UP000774570"/>
    </source>
</evidence>
<organism evidence="3 4">
    <name type="scientific">Actinomadura parmotrematis</name>
    <dbReference type="NCBI Taxonomy" id="2864039"/>
    <lineage>
        <taxon>Bacteria</taxon>
        <taxon>Bacillati</taxon>
        <taxon>Actinomycetota</taxon>
        <taxon>Actinomycetes</taxon>
        <taxon>Streptosporangiales</taxon>
        <taxon>Thermomonosporaceae</taxon>
        <taxon>Actinomadura</taxon>
    </lineage>
</organism>
<evidence type="ECO:0000256" key="2">
    <source>
        <dbReference type="SAM" id="Phobius"/>
    </source>
</evidence>
<evidence type="ECO:0000313" key="3">
    <source>
        <dbReference type="EMBL" id="MBW8484657.1"/>
    </source>
</evidence>
<dbReference type="RefSeq" id="WP_220167889.1">
    <property type="nucleotide sequence ID" value="NZ_JAIBOA010000012.1"/>
</dbReference>
<dbReference type="Proteomes" id="UP000774570">
    <property type="component" value="Unassembled WGS sequence"/>
</dbReference>